<comment type="caution">
    <text evidence="1">The sequence shown here is derived from an EMBL/GenBank/DDBJ whole genome shotgun (WGS) entry which is preliminary data.</text>
</comment>
<accession>A0A1A3H9Y0</accession>
<sequence>MRDHVTVEAIPQGHQPHSNIVECILVNVRERRTFYCLRAIVTGMESLNCHDLLPADNTDYQNYLSTHTQLHDP</sequence>
<proteinExistence type="predicted"/>
<name>A0A1A3H9Y0_MYCMU</name>
<protein>
    <submittedName>
        <fullName evidence="1">Uncharacterized protein</fullName>
    </submittedName>
</protein>
<dbReference type="Proteomes" id="UP000093898">
    <property type="component" value="Unassembled WGS sequence"/>
</dbReference>
<evidence type="ECO:0000313" key="2">
    <source>
        <dbReference type="Proteomes" id="UP000093898"/>
    </source>
</evidence>
<organism evidence="1 2">
    <name type="scientific">Mycolicibacterium mucogenicum</name>
    <name type="common">Mycobacterium mucogenicum</name>
    <dbReference type="NCBI Taxonomy" id="56689"/>
    <lineage>
        <taxon>Bacteria</taxon>
        <taxon>Bacillati</taxon>
        <taxon>Actinomycetota</taxon>
        <taxon>Actinomycetes</taxon>
        <taxon>Mycobacteriales</taxon>
        <taxon>Mycobacteriaceae</taxon>
        <taxon>Mycolicibacterium</taxon>
    </lineage>
</organism>
<reference evidence="1 2" key="1">
    <citation type="submission" date="2016-06" db="EMBL/GenBank/DDBJ databases">
        <authorList>
            <person name="Kjaerup R.B."/>
            <person name="Dalgaard T.S."/>
            <person name="Juul-Madsen H.R."/>
        </authorList>
    </citation>
    <scope>NUCLEOTIDE SEQUENCE [LARGE SCALE GENOMIC DNA]</scope>
    <source>
        <strain evidence="1 2">1127319.6</strain>
    </source>
</reference>
<dbReference type="EMBL" id="LZLC01000059">
    <property type="protein sequence ID" value="OBJ44489.1"/>
    <property type="molecule type" value="Genomic_DNA"/>
</dbReference>
<evidence type="ECO:0000313" key="1">
    <source>
        <dbReference type="EMBL" id="OBJ44489.1"/>
    </source>
</evidence>
<gene>
    <name evidence="1" type="ORF">A5630_16480</name>
</gene>
<dbReference type="AlphaFoldDB" id="A0A1A3H9Y0"/>